<evidence type="ECO:0000313" key="2">
    <source>
        <dbReference type="Proteomes" id="UP000018130"/>
    </source>
</evidence>
<comment type="caution">
    <text evidence="1">The sequence shown here is derived from an EMBL/GenBank/DDBJ whole genome shotgun (WGS) entry which is preliminary data.</text>
</comment>
<proteinExistence type="predicted"/>
<evidence type="ECO:0000313" key="1">
    <source>
        <dbReference type="EMBL" id="CCQ66626.1"/>
    </source>
</evidence>
<protein>
    <submittedName>
        <fullName evidence="1">Uncharacterized protein</fullName>
    </submittedName>
</protein>
<gene>
    <name evidence="1" type="ORF">CWATWH0402_1189</name>
</gene>
<organism evidence="1 2">
    <name type="scientific">Crocosphaera watsonii WH 0402</name>
    <dbReference type="NCBI Taxonomy" id="1284629"/>
    <lineage>
        <taxon>Bacteria</taxon>
        <taxon>Bacillati</taxon>
        <taxon>Cyanobacteriota</taxon>
        <taxon>Cyanophyceae</taxon>
        <taxon>Oscillatoriophycideae</taxon>
        <taxon>Chroococcales</taxon>
        <taxon>Aphanothecaceae</taxon>
        <taxon>Crocosphaera</taxon>
    </lineage>
</organism>
<sequence length="45" mass="5684">MKPNDNNKYYYYLSLLLVLEHRYNIRIISSQIIWRLKRRITDLKK</sequence>
<dbReference type="Proteomes" id="UP000018130">
    <property type="component" value="Unassembled WGS sequence"/>
</dbReference>
<reference evidence="1 2" key="1">
    <citation type="submission" date="2013-01" db="EMBL/GenBank/DDBJ databases">
        <authorList>
            <person name="Bench S."/>
        </authorList>
    </citation>
    <scope>NUCLEOTIDE SEQUENCE [LARGE SCALE GENOMIC DNA]</scope>
    <source>
        <strain evidence="1 2">WH 0402</strain>
    </source>
</reference>
<name>T2JNK5_CROWT</name>
<reference evidence="1 2" key="2">
    <citation type="submission" date="2013-09" db="EMBL/GenBank/DDBJ databases">
        <title>Whole genome comparison of six Crocosphaera watsonii strains with differing phenotypes.</title>
        <authorList>
            <person name="Bench S.R."/>
            <person name="Heller P."/>
            <person name="Frank I."/>
            <person name="Arciniega M."/>
            <person name="Shilova I.N."/>
            <person name="Zehr J.P."/>
        </authorList>
    </citation>
    <scope>NUCLEOTIDE SEQUENCE [LARGE SCALE GENOMIC DNA]</scope>
    <source>
        <strain evidence="1 2">WH 0402</strain>
    </source>
</reference>
<dbReference type="AlphaFoldDB" id="T2JNK5"/>
<dbReference type="EMBL" id="CAQN01000452">
    <property type="protein sequence ID" value="CCQ66626.1"/>
    <property type="molecule type" value="Genomic_DNA"/>
</dbReference>
<accession>T2JNK5</accession>